<dbReference type="EMBL" id="JAZHXI010000004">
    <property type="protein sequence ID" value="KAL2072017.1"/>
    <property type="molecule type" value="Genomic_DNA"/>
</dbReference>
<evidence type="ECO:0000259" key="1">
    <source>
        <dbReference type="Pfam" id="PF20150"/>
    </source>
</evidence>
<dbReference type="InterPro" id="IPR045518">
    <property type="entry name" value="2EXR"/>
</dbReference>
<sequence length="227" mass="27242">MDTFHPFPRLPKELRIKIWKHYLHPLQPRVLAIHNRTSDGTLPDHLHFFSPDPVPALLNVCQESREVALPFYTKAFANGVNPRYVWTNFSLDTFEMNAFDILYIHDDDKSRIEKLILEASDSGWFEDSQREEFEPMGRLRWLRIISIEPLWKWDELINYMREDLMESFAHDPNYVLPDIRILQKGTDEEMNIDNYEEVTRIGRERFMAEYAARTDIEPVNREWWVRS</sequence>
<gene>
    <name evidence="2" type="ORF">VTL71DRAFT_11360</name>
</gene>
<organism evidence="2 3">
    <name type="scientific">Oculimacula yallundae</name>
    <dbReference type="NCBI Taxonomy" id="86028"/>
    <lineage>
        <taxon>Eukaryota</taxon>
        <taxon>Fungi</taxon>
        <taxon>Dikarya</taxon>
        <taxon>Ascomycota</taxon>
        <taxon>Pezizomycotina</taxon>
        <taxon>Leotiomycetes</taxon>
        <taxon>Helotiales</taxon>
        <taxon>Ploettnerulaceae</taxon>
        <taxon>Oculimacula</taxon>
    </lineage>
</organism>
<evidence type="ECO:0000313" key="2">
    <source>
        <dbReference type="EMBL" id="KAL2072017.1"/>
    </source>
</evidence>
<comment type="caution">
    <text evidence="2">The sequence shown here is derived from an EMBL/GenBank/DDBJ whole genome shotgun (WGS) entry which is preliminary data.</text>
</comment>
<reference evidence="2 3" key="1">
    <citation type="journal article" date="2024" name="Commun. Biol.">
        <title>Comparative genomic analysis of thermophilic fungi reveals convergent evolutionary adaptations and gene losses.</title>
        <authorList>
            <person name="Steindorff A.S."/>
            <person name="Aguilar-Pontes M.V."/>
            <person name="Robinson A.J."/>
            <person name="Andreopoulos B."/>
            <person name="LaButti K."/>
            <person name="Kuo A."/>
            <person name="Mondo S."/>
            <person name="Riley R."/>
            <person name="Otillar R."/>
            <person name="Haridas S."/>
            <person name="Lipzen A."/>
            <person name="Grimwood J."/>
            <person name="Schmutz J."/>
            <person name="Clum A."/>
            <person name="Reid I.D."/>
            <person name="Moisan M.C."/>
            <person name="Butler G."/>
            <person name="Nguyen T.T.M."/>
            <person name="Dewar K."/>
            <person name="Conant G."/>
            <person name="Drula E."/>
            <person name="Henrissat B."/>
            <person name="Hansel C."/>
            <person name="Singer S."/>
            <person name="Hutchinson M.I."/>
            <person name="de Vries R.P."/>
            <person name="Natvig D.O."/>
            <person name="Powell A.J."/>
            <person name="Tsang A."/>
            <person name="Grigoriev I.V."/>
        </authorList>
    </citation>
    <scope>NUCLEOTIDE SEQUENCE [LARGE SCALE GENOMIC DNA]</scope>
    <source>
        <strain evidence="2 3">CBS 494.80</strain>
    </source>
</reference>
<proteinExistence type="predicted"/>
<dbReference type="PANTHER" id="PTHR35910">
    <property type="entry name" value="2EXR DOMAIN-CONTAINING PROTEIN"/>
    <property type="match status" value="1"/>
</dbReference>
<keyword evidence="3" id="KW-1185">Reference proteome</keyword>
<protein>
    <recommendedName>
        <fullName evidence="1">2EXR domain-containing protein</fullName>
    </recommendedName>
</protein>
<dbReference type="Proteomes" id="UP001595075">
    <property type="component" value="Unassembled WGS sequence"/>
</dbReference>
<evidence type="ECO:0000313" key="3">
    <source>
        <dbReference type="Proteomes" id="UP001595075"/>
    </source>
</evidence>
<feature type="domain" description="2EXR" evidence="1">
    <location>
        <begin position="4"/>
        <end position="94"/>
    </location>
</feature>
<dbReference type="Pfam" id="PF20150">
    <property type="entry name" value="2EXR"/>
    <property type="match status" value="1"/>
</dbReference>
<accession>A0ABR4CR12</accession>
<dbReference type="PANTHER" id="PTHR35910:SF1">
    <property type="entry name" value="2EXR DOMAIN-CONTAINING PROTEIN"/>
    <property type="match status" value="1"/>
</dbReference>
<name>A0ABR4CR12_9HELO</name>